<keyword evidence="1" id="KW-0808">Transferase</keyword>
<dbReference type="EMBL" id="GBRH01176906">
    <property type="protein sequence ID" value="JAE20990.1"/>
    <property type="molecule type" value="Transcribed_RNA"/>
</dbReference>
<dbReference type="AlphaFoldDB" id="A0A0A9G7D9"/>
<protein>
    <submittedName>
        <fullName evidence="1">Prenyl transferase</fullName>
    </submittedName>
</protein>
<organism evidence="1">
    <name type="scientific">Arundo donax</name>
    <name type="common">Giant reed</name>
    <name type="synonym">Donax arundinaceus</name>
    <dbReference type="NCBI Taxonomy" id="35708"/>
    <lineage>
        <taxon>Eukaryota</taxon>
        <taxon>Viridiplantae</taxon>
        <taxon>Streptophyta</taxon>
        <taxon>Embryophyta</taxon>
        <taxon>Tracheophyta</taxon>
        <taxon>Spermatophyta</taxon>
        <taxon>Magnoliopsida</taxon>
        <taxon>Liliopsida</taxon>
        <taxon>Poales</taxon>
        <taxon>Poaceae</taxon>
        <taxon>PACMAD clade</taxon>
        <taxon>Arundinoideae</taxon>
        <taxon>Arundineae</taxon>
        <taxon>Arundo</taxon>
    </lineage>
</organism>
<evidence type="ECO:0000313" key="1">
    <source>
        <dbReference type="EMBL" id="JAE20990.1"/>
    </source>
</evidence>
<proteinExistence type="predicted"/>
<name>A0A0A9G7D9_ARUDO</name>
<dbReference type="GO" id="GO:0016740">
    <property type="term" value="F:transferase activity"/>
    <property type="evidence" value="ECO:0007669"/>
    <property type="project" value="UniProtKB-KW"/>
</dbReference>
<accession>A0A0A9G7D9</accession>
<reference evidence="1" key="1">
    <citation type="submission" date="2014-09" db="EMBL/GenBank/DDBJ databases">
        <authorList>
            <person name="Magalhaes I.L.F."/>
            <person name="Oliveira U."/>
            <person name="Santos F.R."/>
            <person name="Vidigal T.H.D.A."/>
            <person name="Brescovit A.D."/>
            <person name="Santos A.J."/>
        </authorList>
    </citation>
    <scope>NUCLEOTIDE SEQUENCE</scope>
    <source>
        <tissue evidence="1">Shoot tissue taken approximately 20 cm above the soil surface</tissue>
    </source>
</reference>
<reference evidence="1" key="2">
    <citation type="journal article" date="2015" name="Data Brief">
        <title>Shoot transcriptome of the giant reed, Arundo donax.</title>
        <authorList>
            <person name="Barrero R.A."/>
            <person name="Guerrero F.D."/>
            <person name="Moolhuijzen P."/>
            <person name="Goolsby J.A."/>
            <person name="Tidwell J."/>
            <person name="Bellgard S.E."/>
            <person name="Bellgard M.I."/>
        </authorList>
    </citation>
    <scope>NUCLEOTIDE SEQUENCE</scope>
    <source>
        <tissue evidence="1">Shoot tissue taken approximately 20 cm above the soil surface</tissue>
    </source>
</reference>
<sequence length="38" mass="4404">MNSFLPSSHPTIIYDIIMYQTCSVNHLNNLCQALMFRS</sequence>